<accession>A0A3M8ALJ6</accession>
<dbReference type="OrthoDB" id="3217553at2"/>
<name>A0A3M8ALJ6_9MICO</name>
<dbReference type="Proteomes" id="UP000275048">
    <property type="component" value="Unassembled WGS sequence"/>
</dbReference>
<evidence type="ECO:0000313" key="3">
    <source>
        <dbReference type="EMBL" id="RNB51315.1"/>
    </source>
</evidence>
<proteinExistence type="predicted"/>
<sequence length="351" mass="35427">MSSPEPDPAAGRVVDGASGPPAGRVADEGGVSRPSAGRVADEGGVSRPGSSDGAGLDTAAALPTRPAGAALPPRPAAGGGGGTLSLLGSEVVTLFRRWRTWAMLGALALIPILIAIAIRVSGGASAGRGPAFLDQITGNGLFVGMTALVVATPLFLPLTIGVVAGDSIAGEASLGTLRYLLVAPAGRIRLLVVKYVVAAVFCAAAALTVVVVGSLIGWALFPIGPVTTLSGGQLTVGEGLLRFLAIGAYVTVSMLGLSAIGLFLSTMTTVPVGAMAATAIIAVAAQIAGALPQLEWLHPWLFTDRWLDFADLLRSPPLWDSFGANALLQFAYIVVFGALAALRFTTKDVLS</sequence>
<organism evidence="3 4">
    <name type="scientific">Agromyces tardus</name>
    <dbReference type="NCBI Taxonomy" id="2583849"/>
    <lineage>
        <taxon>Bacteria</taxon>
        <taxon>Bacillati</taxon>
        <taxon>Actinomycetota</taxon>
        <taxon>Actinomycetes</taxon>
        <taxon>Micrococcales</taxon>
        <taxon>Microbacteriaceae</taxon>
        <taxon>Agromyces</taxon>
    </lineage>
</organism>
<feature type="transmembrane region" description="Helical" evidence="2">
    <location>
        <begin position="141"/>
        <end position="164"/>
    </location>
</feature>
<dbReference type="RefSeq" id="WP_122935884.1">
    <property type="nucleotide sequence ID" value="NZ_JBHSNT010000060.1"/>
</dbReference>
<keyword evidence="2" id="KW-0812">Transmembrane</keyword>
<dbReference type="AlphaFoldDB" id="A0A3M8ALJ6"/>
<feature type="transmembrane region" description="Helical" evidence="2">
    <location>
        <begin position="272"/>
        <end position="291"/>
    </location>
</feature>
<keyword evidence="2" id="KW-0472">Membrane</keyword>
<evidence type="ECO:0000313" key="4">
    <source>
        <dbReference type="Proteomes" id="UP000275048"/>
    </source>
</evidence>
<comment type="caution">
    <text evidence="3">The sequence shown here is derived from an EMBL/GenBank/DDBJ whole genome shotgun (WGS) entry which is preliminary data.</text>
</comment>
<keyword evidence="4" id="KW-1185">Reference proteome</keyword>
<dbReference type="EMBL" id="RHHB01000004">
    <property type="protein sequence ID" value="RNB51315.1"/>
    <property type="molecule type" value="Genomic_DNA"/>
</dbReference>
<evidence type="ECO:0000256" key="1">
    <source>
        <dbReference type="SAM" id="MobiDB-lite"/>
    </source>
</evidence>
<dbReference type="PANTHER" id="PTHR37305:SF1">
    <property type="entry name" value="MEMBRANE PROTEIN"/>
    <property type="match status" value="1"/>
</dbReference>
<dbReference type="Pfam" id="PF12730">
    <property type="entry name" value="ABC2_membrane_4"/>
    <property type="match status" value="1"/>
</dbReference>
<dbReference type="PANTHER" id="PTHR37305">
    <property type="entry name" value="INTEGRAL MEMBRANE PROTEIN-RELATED"/>
    <property type="match status" value="1"/>
</dbReference>
<feature type="transmembrane region" description="Helical" evidence="2">
    <location>
        <begin position="322"/>
        <end position="342"/>
    </location>
</feature>
<evidence type="ECO:0000256" key="2">
    <source>
        <dbReference type="SAM" id="Phobius"/>
    </source>
</evidence>
<gene>
    <name evidence="3" type="ORF">EDM22_04610</name>
</gene>
<feature type="region of interest" description="Disordered" evidence="1">
    <location>
        <begin position="1"/>
        <end position="59"/>
    </location>
</feature>
<feature type="transmembrane region" description="Helical" evidence="2">
    <location>
        <begin position="101"/>
        <end position="121"/>
    </location>
</feature>
<protein>
    <submittedName>
        <fullName evidence="3">ABC transporter permease</fullName>
    </submittedName>
</protein>
<reference evidence="3 4" key="1">
    <citation type="submission" date="2018-10" db="EMBL/GenBank/DDBJ databases">
        <title>Isolation, diversity and antibacterial activity of antinobacteria from the wheat rhizosphere soil.</title>
        <authorList>
            <person name="Sun T."/>
        </authorList>
    </citation>
    <scope>NUCLEOTIDE SEQUENCE [LARGE SCALE GENOMIC DNA]</scope>
    <source>
        <strain evidence="3 4">SJ-23</strain>
    </source>
</reference>
<feature type="transmembrane region" description="Helical" evidence="2">
    <location>
        <begin position="195"/>
        <end position="221"/>
    </location>
</feature>
<feature type="transmembrane region" description="Helical" evidence="2">
    <location>
        <begin position="241"/>
        <end position="265"/>
    </location>
</feature>
<keyword evidence="2" id="KW-1133">Transmembrane helix</keyword>